<keyword evidence="4" id="KW-0548">Nucleotidyltransferase</keyword>
<evidence type="ECO:0000256" key="12">
    <source>
        <dbReference type="SAM" id="MobiDB-lite"/>
    </source>
</evidence>
<dbReference type="InterPro" id="IPR050238">
    <property type="entry name" value="DNA_Rep/Repair_Clamp_Loader"/>
</dbReference>
<dbReference type="NCBIfam" id="NF004046">
    <property type="entry name" value="PRK05563.1"/>
    <property type="match status" value="1"/>
</dbReference>
<dbReference type="GO" id="GO:0006261">
    <property type="term" value="P:DNA-templated DNA replication"/>
    <property type="evidence" value="ECO:0007669"/>
    <property type="project" value="TreeGrafter"/>
</dbReference>
<dbReference type="GO" id="GO:0009360">
    <property type="term" value="C:DNA polymerase III complex"/>
    <property type="evidence" value="ECO:0007669"/>
    <property type="project" value="InterPro"/>
</dbReference>
<evidence type="ECO:0000256" key="6">
    <source>
        <dbReference type="ARBA" id="ARBA00022723"/>
    </source>
</evidence>
<evidence type="ECO:0000259" key="13">
    <source>
        <dbReference type="SMART" id="SM00382"/>
    </source>
</evidence>
<dbReference type="GO" id="GO:0003887">
    <property type="term" value="F:DNA-directed DNA polymerase activity"/>
    <property type="evidence" value="ECO:0007669"/>
    <property type="project" value="UniProtKB-KW"/>
</dbReference>
<keyword evidence="5" id="KW-0235">DNA replication</keyword>
<protein>
    <recommendedName>
        <fullName evidence="2">DNA-directed DNA polymerase</fullName>
        <ecNumber evidence="2">2.7.7.7</ecNumber>
    </recommendedName>
</protein>
<evidence type="ECO:0000256" key="4">
    <source>
        <dbReference type="ARBA" id="ARBA00022695"/>
    </source>
</evidence>
<evidence type="ECO:0000313" key="15">
    <source>
        <dbReference type="Proteomes" id="UP000198597"/>
    </source>
</evidence>
<dbReference type="NCBIfam" id="TIGR02397">
    <property type="entry name" value="dnaX_nterm"/>
    <property type="match status" value="1"/>
</dbReference>
<dbReference type="InterPro" id="IPR008921">
    <property type="entry name" value="DNA_pol3_clamp-load_cplx_C"/>
</dbReference>
<dbReference type="SUPFAM" id="SSF52540">
    <property type="entry name" value="P-loop containing nucleoside triphosphate hydrolases"/>
    <property type="match status" value="1"/>
</dbReference>
<keyword evidence="3" id="KW-0808">Transferase</keyword>
<dbReference type="InterPro" id="IPR012763">
    <property type="entry name" value="DNA_pol_III_sug/sutau_N"/>
</dbReference>
<evidence type="ECO:0000256" key="9">
    <source>
        <dbReference type="ARBA" id="ARBA00022840"/>
    </source>
</evidence>
<evidence type="ECO:0000256" key="1">
    <source>
        <dbReference type="ARBA" id="ARBA00006360"/>
    </source>
</evidence>
<evidence type="ECO:0000256" key="5">
    <source>
        <dbReference type="ARBA" id="ARBA00022705"/>
    </source>
</evidence>
<evidence type="ECO:0000313" key="14">
    <source>
        <dbReference type="EMBL" id="SDP80273.1"/>
    </source>
</evidence>
<dbReference type="PANTHER" id="PTHR11669">
    <property type="entry name" value="REPLICATION FACTOR C / DNA POLYMERASE III GAMMA-TAU SUBUNIT"/>
    <property type="match status" value="1"/>
</dbReference>
<dbReference type="SMART" id="SM00382">
    <property type="entry name" value="AAA"/>
    <property type="match status" value="1"/>
</dbReference>
<dbReference type="Proteomes" id="UP000198597">
    <property type="component" value="Unassembled WGS sequence"/>
</dbReference>
<dbReference type="STRING" id="94869.SAMN04488529_11830"/>
<dbReference type="GO" id="GO:0003677">
    <property type="term" value="F:DNA binding"/>
    <property type="evidence" value="ECO:0007669"/>
    <property type="project" value="InterPro"/>
</dbReference>
<keyword evidence="7" id="KW-0547">Nucleotide-binding</keyword>
<keyword evidence="10" id="KW-0239">DNA-directed DNA polymerase</keyword>
<feature type="domain" description="AAA+ ATPase" evidence="13">
    <location>
        <begin position="37"/>
        <end position="179"/>
    </location>
</feature>
<dbReference type="FunFam" id="3.40.50.300:FF:000014">
    <property type="entry name" value="DNA polymerase III subunit gamma/tau"/>
    <property type="match status" value="1"/>
</dbReference>
<reference evidence="14 15" key="1">
    <citation type="submission" date="2016-10" db="EMBL/GenBank/DDBJ databases">
        <authorList>
            <person name="de Groot N.N."/>
        </authorList>
    </citation>
    <scope>NUCLEOTIDE SEQUENCE [LARGE SCALE GENOMIC DNA]</scope>
    <source>
        <strain evidence="14 15">DSM 12272</strain>
    </source>
</reference>
<dbReference type="InterPro" id="IPR022754">
    <property type="entry name" value="DNA_pol_III_gamma-3"/>
</dbReference>
<evidence type="ECO:0000256" key="3">
    <source>
        <dbReference type="ARBA" id="ARBA00022679"/>
    </source>
</evidence>
<dbReference type="Gene3D" id="1.20.272.10">
    <property type="match status" value="1"/>
</dbReference>
<dbReference type="InterPro" id="IPR027417">
    <property type="entry name" value="P-loop_NTPase"/>
</dbReference>
<dbReference type="Pfam" id="PF12169">
    <property type="entry name" value="DNA_pol3_gamma3"/>
    <property type="match status" value="1"/>
</dbReference>
<comment type="similarity">
    <text evidence="1">Belongs to the DnaX/STICHEL family.</text>
</comment>
<dbReference type="AlphaFoldDB" id="A0A1H0VPH6"/>
<sequence length="543" mass="60945">MAYTALYREWRPKTFYDVVGQEHITTTIKNQILNDRIAHAYLFCGTRGTGKTSTAKVFAKAVNCLNLKDGEPCNECEMCTKINDGLAIDVTELDAASNNGVDKIRDIIDDVKYPPQEAKYKVYVMDEVHMLSTGAVNAFLKTLEEPPRNVIFILATTDPQKLPITILSRCQRFDFKRISNKDIIERLRAIVTDKNIAADDKSLALIARVSDGAMRDSQSILDQSIAMGDGAIEYDSLINMLGLVTNEHLFTLTGAITNKNIEKAMNIIDEVVYAGKDIYLFIKDLVGHYRNILMVKVTNNPEEVLDMAEENIALIKEQGARIRVEEVMRAIRILQEAEGNAKLSKQARLYLELAAIQMCKVEYDTSNEIILARLNKLEEGLKNGSLKVVQSGTNQQANTGENPGKKQLGQQTRASQPQSSAAFLQGNVNSKVTINDVQRSWKDILEKFKARRAMIIYASILTGKPVSCINGIVTIQYEEEYRFNKDRLDKTDNKKVINEVFAEIFREDIKVAFSVDESANEEKSTEEQLLETLGSGLVDFLDE</sequence>
<dbReference type="SUPFAM" id="SSF48019">
    <property type="entry name" value="post-AAA+ oligomerization domain-like"/>
    <property type="match status" value="1"/>
</dbReference>
<dbReference type="OrthoDB" id="9810148at2"/>
<dbReference type="Gene3D" id="1.10.8.60">
    <property type="match status" value="1"/>
</dbReference>
<dbReference type="RefSeq" id="WP_089972977.1">
    <property type="nucleotide sequence ID" value="NZ_FNJM01000018.1"/>
</dbReference>
<gene>
    <name evidence="14" type="ORF">SAMN04488529_11830</name>
</gene>
<evidence type="ECO:0000256" key="7">
    <source>
        <dbReference type="ARBA" id="ARBA00022741"/>
    </source>
</evidence>
<proteinExistence type="inferred from homology"/>
<feature type="region of interest" description="Disordered" evidence="12">
    <location>
        <begin position="393"/>
        <end position="413"/>
    </location>
</feature>
<organism evidence="14 15">
    <name type="scientific">Clostridium gasigenes</name>
    <dbReference type="NCBI Taxonomy" id="94869"/>
    <lineage>
        <taxon>Bacteria</taxon>
        <taxon>Bacillati</taxon>
        <taxon>Bacillota</taxon>
        <taxon>Clostridia</taxon>
        <taxon>Eubacteriales</taxon>
        <taxon>Clostridiaceae</taxon>
        <taxon>Clostridium</taxon>
    </lineage>
</organism>
<keyword evidence="8" id="KW-0862">Zinc</keyword>
<dbReference type="FunFam" id="1.10.8.60:FF:000013">
    <property type="entry name" value="DNA polymerase III subunit gamma/tau"/>
    <property type="match status" value="1"/>
</dbReference>
<dbReference type="Pfam" id="PF13177">
    <property type="entry name" value="DNA_pol3_delta2"/>
    <property type="match status" value="1"/>
</dbReference>
<dbReference type="PANTHER" id="PTHR11669:SF0">
    <property type="entry name" value="PROTEIN STICHEL-LIKE 2"/>
    <property type="match status" value="1"/>
</dbReference>
<evidence type="ECO:0000256" key="11">
    <source>
        <dbReference type="ARBA" id="ARBA00049244"/>
    </source>
</evidence>
<name>A0A1H0VPH6_9CLOT</name>
<accession>A0A1H0VPH6</accession>
<dbReference type="GO" id="GO:0005524">
    <property type="term" value="F:ATP binding"/>
    <property type="evidence" value="ECO:0007669"/>
    <property type="project" value="UniProtKB-KW"/>
</dbReference>
<keyword evidence="9" id="KW-0067">ATP-binding</keyword>
<dbReference type="GO" id="GO:0046872">
    <property type="term" value="F:metal ion binding"/>
    <property type="evidence" value="ECO:0007669"/>
    <property type="project" value="UniProtKB-KW"/>
</dbReference>
<evidence type="ECO:0000256" key="2">
    <source>
        <dbReference type="ARBA" id="ARBA00012417"/>
    </source>
</evidence>
<comment type="catalytic activity">
    <reaction evidence="11">
        <text>DNA(n) + a 2'-deoxyribonucleoside 5'-triphosphate = DNA(n+1) + diphosphate</text>
        <dbReference type="Rhea" id="RHEA:22508"/>
        <dbReference type="Rhea" id="RHEA-COMP:17339"/>
        <dbReference type="Rhea" id="RHEA-COMP:17340"/>
        <dbReference type="ChEBI" id="CHEBI:33019"/>
        <dbReference type="ChEBI" id="CHEBI:61560"/>
        <dbReference type="ChEBI" id="CHEBI:173112"/>
        <dbReference type="EC" id="2.7.7.7"/>
    </reaction>
</comment>
<evidence type="ECO:0000256" key="8">
    <source>
        <dbReference type="ARBA" id="ARBA00022833"/>
    </source>
</evidence>
<dbReference type="InterPro" id="IPR045085">
    <property type="entry name" value="HLD_clamp_pol_III_gamma_tau"/>
</dbReference>
<dbReference type="CDD" id="cd00009">
    <property type="entry name" value="AAA"/>
    <property type="match status" value="1"/>
</dbReference>
<dbReference type="EMBL" id="FNJM01000018">
    <property type="protein sequence ID" value="SDP80273.1"/>
    <property type="molecule type" value="Genomic_DNA"/>
</dbReference>
<evidence type="ECO:0000256" key="10">
    <source>
        <dbReference type="ARBA" id="ARBA00022932"/>
    </source>
</evidence>
<dbReference type="EC" id="2.7.7.7" evidence="2"/>
<dbReference type="CDD" id="cd18137">
    <property type="entry name" value="HLD_clamp_pol_III_gamma_tau"/>
    <property type="match status" value="1"/>
</dbReference>
<dbReference type="Gene3D" id="3.40.50.300">
    <property type="entry name" value="P-loop containing nucleotide triphosphate hydrolases"/>
    <property type="match status" value="1"/>
</dbReference>
<keyword evidence="15" id="KW-1185">Reference proteome</keyword>
<dbReference type="Pfam" id="PF22608">
    <property type="entry name" value="DNAX_ATPase_lid"/>
    <property type="match status" value="1"/>
</dbReference>
<dbReference type="InterPro" id="IPR003593">
    <property type="entry name" value="AAA+_ATPase"/>
</dbReference>
<keyword evidence="6" id="KW-0479">Metal-binding</keyword>